<dbReference type="PATRIC" id="fig|1278076.4.peg.180"/>
<organism evidence="1 2">
    <name type="scientific">Rhodococcus ruber BKS 20-38</name>
    <dbReference type="NCBI Taxonomy" id="1278076"/>
    <lineage>
        <taxon>Bacteria</taxon>
        <taxon>Bacillati</taxon>
        <taxon>Actinomycetota</taxon>
        <taxon>Actinomycetes</taxon>
        <taxon>Mycobacteriales</taxon>
        <taxon>Nocardiaceae</taxon>
        <taxon>Rhodococcus</taxon>
    </lineage>
</organism>
<keyword evidence="1" id="KW-0378">Hydrolase</keyword>
<proteinExistence type="predicted"/>
<gene>
    <name evidence="1" type="ORF">G352_00892</name>
</gene>
<dbReference type="InterPro" id="IPR029058">
    <property type="entry name" value="AB_hydrolase_fold"/>
</dbReference>
<evidence type="ECO:0000313" key="1">
    <source>
        <dbReference type="EMBL" id="EME67290.1"/>
    </source>
</evidence>
<protein>
    <submittedName>
        <fullName evidence="1">Hydrolase</fullName>
    </submittedName>
</protein>
<reference evidence="1 2" key="1">
    <citation type="journal article" date="2013" name="Genome Announc.">
        <title>Draft Genome Sequence of Rhodococcus ruber Strain BKS 20-38.</title>
        <authorList>
            <person name="Bala M."/>
            <person name="Kumar S."/>
            <person name="Raghava G.P."/>
            <person name="Mayilraj S."/>
        </authorList>
    </citation>
    <scope>NUCLEOTIDE SEQUENCE [LARGE SCALE GENOMIC DNA]</scope>
    <source>
        <strain evidence="1 2">BKS 20-38</strain>
    </source>
</reference>
<accession>M2YZ35</accession>
<keyword evidence="2" id="KW-1185">Reference proteome</keyword>
<sequence length="246" mass="26649">MLVWDRPNCGASDIQLFGETESQMRASTLAGMVDALELGPLHVMGSSGGARDSIVFTIEYPHLVKSLAVWSLAGGTYSTMTQAIGFALNDIRTVREMGMDGILSMAGPVSSWAELLDANVRNKERLQAIGSDRFERVLRRWFDAYVPKANEAIPGIPDWQFAGIKVPTLVIGNGRGDIDHPIRTSYVVHCLIRGSRLVEPPYPMDTGEARRGTRVLGDGNVTDPQIEAVPLLLDFIIAAGDVAAGQ</sequence>
<name>M2YZ35_9NOCA</name>
<evidence type="ECO:0000313" key="2">
    <source>
        <dbReference type="Proteomes" id="UP000011731"/>
    </source>
</evidence>
<dbReference type="Proteomes" id="UP000011731">
    <property type="component" value="Unassembled WGS sequence"/>
</dbReference>
<comment type="caution">
    <text evidence="1">The sequence shown here is derived from an EMBL/GenBank/DDBJ whole genome shotgun (WGS) entry which is preliminary data.</text>
</comment>
<dbReference type="GO" id="GO:0016787">
    <property type="term" value="F:hydrolase activity"/>
    <property type="evidence" value="ECO:0007669"/>
    <property type="project" value="UniProtKB-KW"/>
</dbReference>
<dbReference type="EMBL" id="AOEX01000011">
    <property type="protein sequence ID" value="EME67290.1"/>
    <property type="molecule type" value="Genomic_DNA"/>
</dbReference>
<dbReference type="SUPFAM" id="SSF53474">
    <property type="entry name" value="alpha/beta-Hydrolases"/>
    <property type="match status" value="1"/>
</dbReference>
<dbReference type="Gene3D" id="3.40.50.1820">
    <property type="entry name" value="alpha/beta hydrolase"/>
    <property type="match status" value="1"/>
</dbReference>
<dbReference type="AlphaFoldDB" id="M2YZ35"/>